<keyword evidence="8" id="KW-1185">Reference proteome</keyword>
<dbReference type="PANTHER" id="PTHR11706:SF101">
    <property type="entry name" value="MANGANESE TRANSPORTER SMF1"/>
    <property type="match status" value="1"/>
</dbReference>
<dbReference type="NCBIfam" id="TIGR01197">
    <property type="entry name" value="nramp"/>
    <property type="match status" value="1"/>
</dbReference>
<comment type="caution">
    <text evidence="7">The sequence shown here is derived from an EMBL/GenBank/DDBJ whole genome shotgun (WGS) entry which is preliminary data.</text>
</comment>
<feature type="transmembrane region" description="Helical" evidence="6">
    <location>
        <begin position="438"/>
        <end position="457"/>
    </location>
</feature>
<feature type="transmembrane region" description="Helical" evidence="6">
    <location>
        <begin position="319"/>
        <end position="343"/>
    </location>
</feature>
<dbReference type="Pfam" id="PF01566">
    <property type="entry name" value="Nramp"/>
    <property type="match status" value="1"/>
</dbReference>
<protein>
    <submittedName>
        <fullName evidence="7">Transporter protein smf2</fullName>
    </submittedName>
</protein>
<feature type="transmembrane region" description="Helical" evidence="6">
    <location>
        <begin position="91"/>
        <end position="112"/>
    </location>
</feature>
<comment type="subcellular location">
    <subcellularLocation>
        <location evidence="1">Membrane</location>
        <topology evidence="1">Multi-pass membrane protein</topology>
    </subcellularLocation>
</comment>
<organism evidence="7 8">
    <name type="scientific">Moelleriella libera RCEF 2490</name>
    <dbReference type="NCBI Taxonomy" id="1081109"/>
    <lineage>
        <taxon>Eukaryota</taxon>
        <taxon>Fungi</taxon>
        <taxon>Dikarya</taxon>
        <taxon>Ascomycota</taxon>
        <taxon>Pezizomycotina</taxon>
        <taxon>Sordariomycetes</taxon>
        <taxon>Hypocreomycetidae</taxon>
        <taxon>Hypocreales</taxon>
        <taxon>Clavicipitaceae</taxon>
        <taxon>Moelleriella</taxon>
    </lineage>
</organism>
<feature type="transmembrane region" description="Helical" evidence="6">
    <location>
        <begin position="52"/>
        <end position="71"/>
    </location>
</feature>
<dbReference type="InterPro" id="IPR001046">
    <property type="entry name" value="NRAMP_fam"/>
</dbReference>
<dbReference type="AlphaFoldDB" id="A0A168DAR4"/>
<dbReference type="GO" id="GO:0034755">
    <property type="term" value="P:iron ion transmembrane transport"/>
    <property type="evidence" value="ECO:0007669"/>
    <property type="project" value="TreeGrafter"/>
</dbReference>
<dbReference type="OrthoDB" id="409173at2759"/>
<evidence type="ECO:0000313" key="8">
    <source>
        <dbReference type="Proteomes" id="UP000078544"/>
    </source>
</evidence>
<evidence type="ECO:0000313" key="7">
    <source>
        <dbReference type="EMBL" id="KZZ97545.1"/>
    </source>
</evidence>
<feature type="transmembrane region" description="Helical" evidence="6">
    <location>
        <begin position="500"/>
        <end position="526"/>
    </location>
</feature>
<dbReference type="Proteomes" id="UP000078544">
    <property type="component" value="Unassembled WGS sequence"/>
</dbReference>
<sequence>MGSPDSVERDAARESSAHASASTSTTQQALLPSGRGSGADGLKTRLYKVKRAVWTFGKFVGPGFMVSVAYIDPGNYSTDIAAGASYQYRLLFIVLLSNIFAIVLQSLAIHLGTVTGLDLASACRAYLPRWLNYCLYGLAEAAIIATDIAEVIGTAIALNLLIPKLPLVAGCALSILDVMVILFFYRPDGAMKGLRLFEGFVCLLVLGVVVCFCIQLSLITGSVGEVFRGYLPSSQLVEAQALYQACGILGATVMPHSLYLGSGIVQPRLREYDVDHGLLPADETASVADSTSVDEYDKGKYVPSHAAIKYSLKYSILEVALSLFTFALFVNSAILIVAGASLYQNPDAQDADIFGIHDLLARSISPAVGTIFALALLLSGISAGIVCTISGQMVSEGAIRWKLKPWLRRLVTRSISITPSIIIAGAVGRTGLNDALNASQVVLSTILPFVTLPLIYFTSRSKFMTVLPGMARYYHESGTESRVAQEGEERAQGIDLSNPWWIIILASLIWLLMAVMNVANLVLLGLGKT</sequence>
<name>A0A168DAR4_9HYPO</name>
<accession>A0A168DAR4</accession>
<dbReference type="NCBIfam" id="NF037982">
    <property type="entry name" value="Nramp_1"/>
    <property type="match status" value="1"/>
</dbReference>
<feature type="transmembrane region" description="Helical" evidence="6">
    <location>
        <begin position="363"/>
        <end position="389"/>
    </location>
</feature>
<feature type="transmembrane region" description="Helical" evidence="6">
    <location>
        <begin position="167"/>
        <end position="185"/>
    </location>
</feature>
<dbReference type="PANTHER" id="PTHR11706">
    <property type="entry name" value="SOLUTE CARRIER PROTEIN FAMILY 11 MEMBER"/>
    <property type="match status" value="1"/>
</dbReference>
<feature type="transmembrane region" description="Helical" evidence="6">
    <location>
        <begin position="410"/>
        <end position="432"/>
    </location>
</feature>
<feature type="transmembrane region" description="Helical" evidence="6">
    <location>
        <begin position="133"/>
        <end position="161"/>
    </location>
</feature>
<dbReference type="EMBL" id="AZGY01000006">
    <property type="protein sequence ID" value="KZZ97545.1"/>
    <property type="molecule type" value="Genomic_DNA"/>
</dbReference>
<feature type="transmembrane region" description="Helical" evidence="6">
    <location>
        <begin position="197"/>
        <end position="221"/>
    </location>
</feature>
<evidence type="ECO:0000256" key="4">
    <source>
        <dbReference type="ARBA" id="ARBA00023136"/>
    </source>
</evidence>
<keyword evidence="4 6" id="KW-0472">Membrane</keyword>
<feature type="compositionally biased region" description="Low complexity" evidence="5">
    <location>
        <begin position="17"/>
        <end position="26"/>
    </location>
</feature>
<feature type="transmembrane region" description="Helical" evidence="6">
    <location>
        <begin position="241"/>
        <end position="260"/>
    </location>
</feature>
<dbReference type="PRINTS" id="PR00447">
    <property type="entry name" value="NATRESASSCMP"/>
</dbReference>
<evidence type="ECO:0000256" key="2">
    <source>
        <dbReference type="ARBA" id="ARBA00022692"/>
    </source>
</evidence>
<dbReference type="GO" id="GO:0030026">
    <property type="term" value="P:intracellular manganese ion homeostasis"/>
    <property type="evidence" value="ECO:0007669"/>
    <property type="project" value="TreeGrafter"/>
</dbReference>
<keyword evidence="3 6" id="KW-1133">Transmembrane helix</keyword>
<evidence type="ECO:0000256" key="3">
    <source>
        <dbReference type="ARBA" id="ARBA00022989"/>
    </source>
</evidence>
<keyword evidence="2 6" id="KW-0812">Transmembrane</keyword>
<dbReference type="GO" id="GO:0015086">
    <property type="term" value="F:cadmium ion transmembrane transporter activity"/>
    <property type="evidence" value="ECO:0007669"/>
    <property type="project" value="TreeGrafter"/>
</dbReference>
<evidence type="ECO:0000256" key="6">
    <source>
        <dbReference type="SAM" id="Phobius"/>
    </source>
</evidence>
<dbReference type="STRING" id="1081109.A0A168DAR4"/>
<dbReference type="GO" id="GO:0005384">
    <property type="term" value="F:manganese ion transmembrane transporter activity"/>
    <property type="evidence" value="ECO:0007669"/>
    <property type="project" value="TreeGrafter"/>
</dbReference>
<feature type="compositionally biased region" description="Basic and acidic residues" evidence="5">
    <location>
        <begin position="1"/>
        <end position="16"/>
    </location>
</feature>
<evidence type="ECO:0000256" key="5">
    <source>
        <dbReference type="SAM" id="MobiDB-lite"/>
    </source>
</evidence>
<feature type="region of interest" description="Disordered" evidence="5">
    <location>
        <begin position="1"/>
        <end position="36"/>
    </location>
</feature>
<proteinExistence type="predicted"/>
<dbReference type="GO" id="GO:0005886">
    <property type="term" value="C:plasma membrane"/>
    <property type="evidence" value="ECO:0007669"/>
    <property type="project" value="TreeGrafter"/>
</dbReference>
<gene>
    <name evidence="7" type="ORF">AAL_03509</name>
</gene>
<reference evidence="7 8" key="1">
    <citation type="journal article" date="2016" name="Genome Biol. Evol.">
        <title>Divergent and convergent evolution of fungal pathogenicity.</title>
        <authorList>
            <person name="Shang Y."/>
            <person name="Xiao G."/>
            <person name="Zheng P."/>
            <person name="Cen K."/>
            <person name="Zhan S."/>
            <person name="Wang C."/>
        </authorList>
    </citation>
    <scope>NUCLEOTIDE SEQUENCE [LARGE SCALE GENOMIC DNA]</scope>
    <source>
        <strain evidence="7 8">RCEF 2490</strain>
    </source>
</reference>
<evidence type="ECO:0000256" key="1">
    <source>
        <dbReference type="ARBA" id="ARBA00004141"/>
    </source>
</evidence>